<keyword evidence="23 32" id="KW-1039">Host endosome</keyword>
<keyword evidence="30 32" id="KW-0449">Lipoprotein</keyword>
<feature type="domain" description="Retroviral envelope protein GP41-like" evidence="36">
    <location>
        <begin position="540"/>
        <end position="729"/>
    </location>
</feature>
<comment type="domain">
    <text evidence="32">The YXXL motif is involved in determining the exact site of viral release at the surface of infected mononuclear cells and promotes endocytosis. YXXL and di-leucine endocytosis motifs interact directly or indirectly with the clathrin adapter complexes, opperate independently, and their activities are not additive.</text>
</comment>
<dbReference type="Pfam" id="PF00517">
    <property type="entry name" value="GP41"/>
    <property type="match status" value="1"/>
</dbReference>
<dbReference type="GO" id="GO:0019082">
    <property type="term" value="P:viral protein processing"/>
    <property type="evidence" value="ECO:0007669"/>
    <property type="project" value="UniProtKB-UniRule"/>
</dbReference>
<comment type="miscellaneous">
    <text evidence="32">HIV-1 lineages are divided in three main groups, M (for Major), O (for Outlier), and N (for New, or Non-M, Non-O). The vast majority of strains found worldwide belong to the group M. Group O seems to be endemic to and largely confined to Cameroon and neighboring countries in West Central Africa, where these viruses represent a small minority of HIV-1 strains. The group N is represented by a limited number of isolates from Cameroonian persons. The group M is further subdivided in 9 clades or subtypes (A to D, F to H, J and K).</text>
</comment>
<evidence type="ECO:0000256" key="4">
    <source>
        <dbReference type="ARBA" id="ARBA00004563"/>
    </source>
</evidence>
<comment type="subcellular location">
    <subcellularLocation>
        <location evidence="3">Host cell membrane</location>
        <topology evidence="3">Peripheral membrane protein</topology>
    </subcellularLocation>
    <subcellularLocation>
        <location evidence="1">Host cell membrane</location>
        <topology evidence="1">Single-pass type I membrane protein</topology>
    </subcellularLocation>
    <subcellularLocation>
        <location evidence="2">Host endosome membrane</location>
        <topology evidence="2">Peripheral membrane protein</topology>
    </subcellularLocation>
    <subcellularLocation>
        <location evidence="5">Host endosome membrane</location>
        <topology evidence="5">Single-pass type I membrane protein</topology>
    </subcellularLocation>
    <subcellularLocation>
        <location evidence="6">Virion membrane</location>
        <topology evidence="6">Peripheral membrane protein</topology>
    </subcellularLocation>
    <subcellularLocation>
        <location evidence="4">Virion membrane</location>
        <topology evidence="4">Single-pass type I membrane protein</topology>
    </subcellularLocation>
</comment>
<accession>G3D9L8</accession>
<proteinExistence type="inferred from homology"/>
<dbReference type="GO" id="GO:1903908">
    <property type="term" value="P:positive regulation of plasma membrane raft polarization"/>
    <property type="evidence" value="ECO:0007669"/>
    <property type="project" value="UniProtKB-UniRule"/>
</dbReference>
<feature type="disulfide bond" evidence="32">
    <location>
        <begin position="237"/>
        <end position="248"/>
    </location>
</feature>
<feature type="transmembrane region" description="Helical" evidence="33">
    <location>
        <begin position="521"/>
        <end position="545"/>
    </location>
</feature>
<comment type="PTM">
    <text evidence="32">Palmitoylation of the transmembrane protein and of Env polyprotein (prior to its proteolytic cleavage) is essential for their association with host cell membrane lipid rafts. Palmitoylation is therefore required for envelope trafficking to classical lipid rafts, but not for viral replication.</text>
</comment>
<dbReference type="EMBL" id="HQ216634">
    <property type="protein sequence ID" value="AEN20764.1"/>
    <property type="molecule type" value="Genomic_RNA"/>
</dbReference>
<comment type="miscellaneous">
    <text evidence="32">Inhibitors targeting HIV-1 viral envelope proteins are used as antiretroviral drugs. Attachment of virions to the cell surface via non-specific interactions and CD4 binding can be blocked by inhibitors that include cyanovirin-N, cyclotriazadisulfonamide analogs, PRO 2000, TNX 355 and PRO 542. In addition, BMS 806 can block CD4-induced conformational changes. Env interactions with the coreceptor molecules can be targeted by CCR5 antagonists including SCH-D, maraviroc (UK 427857) and aplaviroc (GW 873140), and the CXCR4 antagonist AMD 070. Fusion of viral and cellular membranes can be inhibited by peptides such as enfuvirtide and tifuvirtide (T 1249). Resistance to inhibitors associated with mutations in Env are observed. Most of the time, single mutations confer only a modest reduction in drug susceptibility. Combination of several mutations is usually required to develop a high-level drug resistance.</text>
</comment>
<keyword evidence="12 32" id="KW-1162">Viral penetration into host cytoplasm</keyword>
<evidence type="ECO:0000259" key="35">
    <source>
        <dbReference type="Pfam" id="PF00516"/>
    </source>
</evidence>
<comment type="subcellular location">
    <molecule>Transmembrane protein gp41</molecule>
    <subcellularLocation>
        <location evidence="32">Virion membrane</location>
        <topology evidence="32">Single-pass type I membrane protein</topology>
    </subcellularLocation>
    <subcellularLocation>
        <location evidence="32">Host cell membrane</location>
        <topology evidence="32">Single-pass type I membrane protein</topology>
    </subcellularLocation>
    <subcellularLocation>
        <location evidence="32">Host endosome membrane</location>
        <topology evidence="32">Single-pass type I membrane protein</topology>
    </subcellularLocation>
    <text evidence="32">It is probably concentrated at the site of budding and incorporated into the virions possibly by contacts between the cytoplasmic tail of Env and the N-terminus of Gag.</text>
</comment>
<evidence type="ECO:0000256" key="26">
    <source>
        <dbReference type="ARBA" id="ARBA00023139"/>
    </source>
</evidence>
<feature type="short sequence motif" description="YXXL motif; contains endocytosis signal" evidence="32">
    <location>
        <begin position="723"/>
        <end position="726"/>
    </location>
</feature>
<evidence type="ECO:0000256" key="32">
    <source>
        <dbReference type="HAMAP-Rule" id="MF_04083"/>
    </source>
</evidence>
<evidence type="ECO:0000256" key="3">
    <source>
        <dbReference type="ARBA" id="ARBA00004505"/>
    </source>
</evidence>
<feature type="disulfide bond" evidence="32">
    <location>
        <begin position="227"/>
        <end position="256"/>
    </location>
</feature>
<evidence type="ECO:0000256" key="23">
    <source>
        <dbReference type="ARBA" id="ARBA00023046"/>
    </source>
</evidence>
<keyword evidence="22 32" id="KW-1133">Transmembrane helix</keyword>
<keyword evidence="28 32" id="KW-0325">Glycoprotein</keyword>
<dbReference type="InterPro" id="IPR037527">
    <property type="entry name" value="Gp160"/>
</dbReference>
<keyword evidence="7 32" id="KW-1168">Fusion of virus membrane with host membrane</keyword>
<evidence type="ECO:0000256" key="14">
    <source>
        <dbReference type="ARBA" id="ARBA00022692"/>
    </source>
</evidence>
<keyword evidence="14 32" id="KW-0812">Transmembrane</keyword>
<comment type="similarity">
    <text evidence="32">Belongs to the HIV-1 env protein family.</text>
</comment>
<keyword evidence="26 32" id="KW-0564">Palmitate</keyword>
<sequence length="867" mass="98206">MRVKGIRRNYQHWWTWGTMLLGILMICSAADKLWVTVYYGVPVWRDADTTLFCASEAKAYDTEKHNVWATHACVPTDPNPQELLLKNVSEYFDIWNNSMVEQMHQDIISLWDESLKPCVKLTPLCVTLNCTDLGNSTTNSTSKNSNSYNRTVPKELAGEIKNCSFNITTNIRDKVQKKYALFDTFDIAKVNKSDNTSYSYTLTSCSTSVLTQACPKVTFEPIPIHYCAPAGFALLKCKEKNFNGTGECKNVSTVQCTHGIKPVVSTQLLLNGSLAEEEVVIRSENFTNNAKTIIVQLNASVEINCTRPNNNTRKGIHIGPGRAFYATDDIIGDVRRAHCNVSSKKWHETLGQIATKLGEQFKNKTIIFTNSSGGDPEIVMHSFNCGGEFFYCDTTQLFSSAWNGTKRLDYTTAENDTKEENITLPCRIKQIINMWQKVGKAMYAPPIRGQIRCSSNITGLLLTRDGGNGDTTNNETFRPGGGDMRDNWRSELYRYKVVRIEPLGIAPTKAKRRVVQREKRAIGGIGAMFLGILGVAGSTMGAASLTLTVQARQLLSGIVQQQNNLLRAIEAQQHLLQLTVWGIKQLQARVLAIERYLKDQQLLGIWGCSGKLICTTTVPWNNSWSNNRSLSDIWNSTTWIQWEREIDQYTDEIYALIEQAQGQQEQNEKELLELDKWDSLWSWFSITNWLWYIRLFIMIVGGLIGLRIVFAVLSIVNRVRQGYSPLSFQIRPPAPRGPDRPGGIEEEGGERDRDRSGQLVDGFLAIIWVDLRSLCLFSYHRLRDLLLIVTRIVELLGRRGWEILKYWWNLLKYWSQELQTSAISLFNATAIAVAEGTDRIIEIVQRIGRAILHIPTRIRQGLERALL</sequence>
<dbReference type="InterPro" id="IPR036377">
    <property type="entry name" value="Gp120_core_sf"/>
</dbReference>
<feature type="transmembrane region" description="Helical" evidence="33">
    <location>
        <begin position="12"/>
        <end position="30"/>
    </location>
</feature>
<evidence type="ECO:0000256" key="9">
    <source>
        <dbReference type="ARBA" id="ARBA00022511"/>
    </source>
</evidence>
<dbReference type="FunFam" id="2.170.40.20:FF:000004">
    <property type="entry name" value="Envelope glycoprotein gp160"/>
    <property type="match status" value="1"/>
</dbReference>
<dbReference type="Gene3D" id="2.170.40.20">
    <property type="entry name" value="Human immunodeficiency virus 1, Gp160, envelope glycoprotein"/>
    <property type="match status" value="2"/>
</dbReference>
<comment type="subcellular location">
    <molecule>Surface protein gp120</molecule>
    <subcellularLocation>
        <location evidence="32">Virion membrane</location>
        <topology evidence="32">Peripheral membrane protein</topology>
    </subcellularLocation>
    <subcellularLocation>
        <location evidence="32">Host cell membrane</location>
        <topology evidence="32">Peripheral membrane protein</topology>
    </subcellularLocation>
    <subcellularLocation>
        <location evidence="32">Host endosome membrane</location>
        <topology evidence="32">Single-pass type I membrane protein</topology>
    </subcellularLocation>
    <text evidence="32">The surface protein is not anchored to the viral envelope, but associates with the extravirion surface through its binding to TM. It is probably concentrated at the site of budding and incorporated into the virions possibly by contacts between the cytoplasmic tail of Env and the N-terminus of Gag.</text>
</comment>
<comment type="function">
    <text evidence="32">Transmembrane protein gp41: Acts as a class I viral fusion protein. Under the current model, the protein has at least 3 conformational states: pre-fusion native state, pre-hairpin intermediate state, and post-fusion hairpin state. During fusion of viral and target intracellular membranes, the coiled coil regions (heptad repeats) assume a trimer-of-hairpins structure, positioning the fusion peptide in close proximity to the C-terminal region of the ectodomain. The formation of this structure appears to drive apposition and subsequent fusion of viral and target cell membranes. Complete fusion occurs in host cell endosomes and is dynamin-dependent, however some lipid transfer might occur at the plasma membrane. The virus undergoes clathrin-dependent internalization long before endosomal fusion, thus minimizing the surface exposure of conserved viral epitopes during fusion and reducing the efficacy of inhibitors targeting these epitopes. Membranes fusion leads to delivery of the nucleocapsid into the cytoplasm.</text>
</comment>
<dbReference type="GO" id="GO:0019062">
    <property type="term" value="P:virion attachment to host cell"/>
    <property type="evidence" value="ECO:0007669"/>
    <property type="project" value="UniProtKB-UniRule"/>
</dbReference>
<evidence type="ECO:0000256" key="18">
    <source>
        <dbReference type="ARBA" id="ARBA00022844"/>
    </source>
</evidence>
<evidence type="ECO:0000256" key="34">
    <source>
        <dbReference type="SAM" id="MobiDB-lite"/>
    </source>
</evidence>
<evidence type="ECO:0000256" key="25">
    <source>
        <dbReference type="ARBA" id="ARBA00023136"/>
    </source>
</evidence>
<dbReference type="GO" id="GO:0020002">
    <property type="term" value="C:host cell plasma membrane"/>
    <property type="evidence" value="ECO:0007669"/>
    <property type="project" value="UniProtKB-SubCell"/>
</dbReference>
<keyword evidence="11 32" id="KW-0945">Host-virus interaction</keyword>
<feature type="short sequence motif" description="Di-leucine internalization motif" evidence="32">
    <location>
        <begin position="866"/>
        <end position="867"/>
    </location>
</feature>
<dbReference type="GO" id="GO:0016020">
    <property type="term" value="C:membrane"/>
    <property type="evidence" value="ECO:0007669"/>
    <property type="project" value="UniProtKB-UniRule"/>
</dbReference>
<dbReference type="InterPro" id="IPR000777">
    <property type="entry name" value="HIV1_Gp120"/>
</dbReference>
<feature type="coiled-coil region" evidence="32">
    <location>
        <begin position="644"/>
        <end position="678"/>
    </location>
</feature>
<evidence type="ECO:0000256" key="27">
    <source>
        <dbReference type="ARBA" id="ARBA00023157"/>
    </source>
</evidence>
<feature type="chain" id="PRO_5023249818" description="Envelope glycoprotein gp160" evidence="32">
    <location>
        <begin position="32"/>
        <end position="867"/>
    </location>
</feature>
<keyword evidence="19 32" id="KW-1043">Host membrane</keyword>
<dbReference type="FunFam" id="2.170.40.20:FF:000003">
    <property type="entry name" value="Envelope glycoprotein gp160"/>
    <property type="match status" value="1"/>
</dbReference>
<keyword evidence="27 32" id="KW-1015">Disulfide bond</keyword>
<feature type="lipid moiety-binding region" description="S-palmitoyl cysteine; by host" evidence="32">
    <location>
        <position position="775"/>
    </location>
</feature>
<reference evidence="37" key="1">
    <citation type="submission" date="2010-08" db="EMBL/GenBank/DDBJ databases">
        <authorList>
            <person name="Gnanakaran G."/>
            <person name="Keele B."/>
            <person name="Li H."/>
            <person name="Wang S."/>
            <person name="Williamson C."/>
            <person name="Gao F."/>
            <person name="Swanstrom R."/>
            <person name="Cohen M."/>
            <person name="Daniels M."/>
            <person name="Hraber P."/>
            <person name="Gaschen B."/>
            <person name="Ashmal M."/>
            <person name="Letvin N."/>
            <person name="Haynes B."/>
            <person name="Hahn B."/>
            <person name="Shaw G."/>
            <person name="Bhattacharya T."/>
            <person name="Korber B."/>
        </authorList>
    </citation>
    <scope>NUCLEOTIDE SEQUENCE</scope>
    <source>
        <strain evidence="37">1451_C1</strain>
    </source>
</reference>
<evidence type="ECO:0000256" key="30">
    <source>
        <dbReference type="ARBA" id="ARBA00023288"/>
    </source>
</evidence>
<evidence type="ECO:0000256" key="12">
    <source>
        <dbReference type="ARBA" id="ARBA00022595"/>
    </source>
</evidence>
<evidence type="ECO:0000256" key="33">
    <source>
        <dbReference type="RuleBase" id="RU363095"/>
    </source>
</evidence>
<keyword evidence="10 32" id="KW-1165">Clathrin-mediated endocytosis of virus by host</keyword>
<evidence type="ECO:0000256" key="10">
    <source>
        <dbReference type="ARBA" id="ARBA00022570"/>
    </source>
</evidence>
<keyword evidence="15 32" id="KW-0053">Apoptosis</keyword>
<comment type="domain">
    <text evidence="32">Some of the most genetically diverse regions of the viral genome are present in Env. They are called variable regions 1 through 5 (V1 through V5). Coreceptor usage of gp120 is determined mainly by the primary structure of the third variable region (V3) in the outer domain of gp120. The sequence of V3 determines which coreceptor, CCR5 and/or CXCR4 (corresponding to R5/macrophage, X4/T cell and R5X4/T cell and macrophage tropism), is used to trigger the fusion potential of the Env complex, and hence which cells the virus can infect. Binding to CCR5 involves a region adjacent in addition to V3.</text>
</comment>
<evidence type="ECO:0000256" key="1">
    <source>
        <dbReference type="ARBA" id="ARBA00004402"/>
    </source>
</evidence>
<dbReference type="HAMAP" id="MF_04083">
    <property type="entry name" value="HIV_ENV"/>
    <property type="match status" value="1"/>
</dbReference>
<dbReference type="Pfam" id="PF00516">
    <property type="entry name" value="GP120"/>
    <property type="match status" value="1"/>
</dbReference>
<comment type="function">
    <text evidence="32">Surface protein gp120: Attaches the virus to the host lymphoid cell by binding to the primary receptor CD4. This interaction induces a structural rearrangement creating a high affinity binding site for a chemokine coreceptor like CXCR4 and/or CCR5. Acts as a ligand for CD209/DC-SIGN and CLEC4M/DC-SIGNR, which are respectively found on dendritic cells (DCs), and on endothelial cells of liver sinusoids and lymph node sinuses. These interactions allow capture of viral particles at mucosal surfaces by these cells and subsequent transmission to permissive cells. HIV subverts the migration properties of dendritic cells to gain access to CD4+ T-cells in lymph nodes. Virus transmission to permissive T-cells occurs either in trans (without DCs infection, through viral capture and transmission), or in cis (following DCs productive infection, through the usual CD4-gp120 interaction), thereby inducing a robust infection. In trans infection, bound virions remain infectious over days and it is proposed that they are not degraded, but protected in non-lysosomal acidic organelles within the DCs close to the cell membrane thus contributing to the viral infectious potential during DCs' migration from the periphery to the lymphoid tissues. On arrival at lymphoid tissues, intact virions recycle back to DCs' cell surface allowing virus transmission to CD4+ T-cells.</text>
</comment>
<evidence type="ECO:0000256" key="21">
    <source>
        <dbReference type="ARBA" id="ARBA00022890"/>
    </source>
</evidence>
<evidence type="ECO:0000256" key="17">
    <source>
        <dbReference type="ARBA" id="ARBA00022804"/>
    </source>
</evidence>
<evidence type="ECO:0000259" key="36">
    <source>
        <dbReference type="Pfam" id="PF00517"/>
    </source>
</evidence>
<dbReference type="SUPFAM" id="SSF56502">
    <property type="entry name" value="gp120 core"/>
    <property type="match status" value="2"/>
</dbReference>
<reference evidence="37" key="2">
    <citation type="journal article" date="2011" name="PLoS Pathog.">
        <title>Recurrent Signature Patterns in HIV-1 B Clade Envelope Glycoproteins Associated with either Early or Chronic Infections.</title>
        <authorList>
            <person name="Gnanakaran S."/>
            <person name="Bhattacharya T."/>
            <person name="Daniels M."/>
            <person name="Keele B.F."/>
            <person name="Hraber P.T."/>
            <person name="Lapedes A.S."/>
            <person name="Shen T."/>
            <person name="Gaschen B."/>
            <person name="Krishnamoorthy M."/>
            <person name="Li H."/>
            <person name="Decker J.M."/>
            <person name="Salazar-Gonzalez J.F."/>
            <person name="Wang S."/>
            <person name="Jiang C."/>
            <person name="Gao F."/>
            <person name="Swanstrom R."/>
            <person name="Anderson J.A."/>
            <person name="Ping L.H."/>
            <person name="Cohen M.S."/>
            <person name="Markowitz M."/>
            <person name="Goepfert P.A."/>
            <person name="Saag M.S."/>
            <person name="Eron J.J."/>
            <person name="Hicks C.B."/>
            <person name="Blattner W.A."/>
            <person name="Tomaras G.D."/>
            <person name="Asmal M."/>
            <person name="Letvin N.L."/>
            <person name="Gilbert P.B."/>
            <person name="Decamp A.C."/>
            <person name="Magaret C.A."/>
            <person name="Schief W.R."/>
            <person name="Ban Y.E."/>
            <person name="Zhang M."/>
            <person name="Soderberg K.A."/>
            <person name="Sodroski J.G."/>
            <person name="Haynes B.F."/>
            <person name="Shaw G.M."/>
            <person name="Hahn B.H."/>
            <person name="Korber B."/>
        </authorList>
    </citation>
    <scope>NUCLEOTIDE SEQUENCE</scope>
    <source>
        <strain evidence="37">1451_C1</strain>
    </source>
</reference>
<comment type="PTM">
    <text evidence="32">Specific enzymatic cleavages in vivo yield mature proteins. Envelope glycoproteins are synthesized as a inactive precursor that is heavily N-glycosylated and processed likely by host cell furin in the Golgi to yield the mature SU and TM proteins. The cleavage site between SU and TM requires the minimal sequence [KR]-X-[KR]-R. About 2 of the 9 disulfide bonds of gp41 are reduced by P4HB/PDI, following binding to CD4 receptor.</text>
</comment>
<comment type="subunit">
    <text evidence="32">The mature envelope protein (Env) consists of a homotrimer of non-covalently associated gp120-gp41 heterodimers. The resulting complex protrudes from the virus surface as a spike. There seems to be as few as 10 spikes on the average virion. Surface protein gp120 interacts with host CD4, CCR5 and CXCR4. Gp120 also interacts with the C-type lectins CD209/DC-SIGN and CLEC4M/DC-SIGNR (collectively referred to as DC-SIGN(R)). Gp120 and gp41 interact with GalCer. Gp120 interacts with host ITGA4/ITGB7 complex; on CD4+ T-cells, this interaction results in rapid activation of integrin ITGAL/LFA-1, which facilitates efficient cell-to-cell spreading of HIV-1. Gp120 interacts with cell-associated heparan sulfate; this interaction increases virus infectivity on permissive cells and may be involved in infection of CD4- cells.</text>
</comment>
<dbReference type="GO" id="GO:0055036">
    <property type="term" value="C:virion membrane"/>
    <property type="evidence" value="ECO:0007669"/>
    <property type="project" value="UniProtKB-SubCell"/>
</dbReference>
<dbReference type="GO" id="GO:0039654">
    <property type="term" value="P:fusion of virus membrane with host endosome membrane"/>
    <property type="evidence" value="ECO:0007669"/>
    <property type="project" value="UniProtKB-UniRule"/>
</dbReference>
<dbReference type="SUPFAM" id="SSF58069">
    <property type="entry name" value="Virus ectodomain"/>
    <property type="match status" value="1"/>
</dbReference>
<dbReference type="FunFam" id="1.10.287.210:FF:000001">
    <property type="entry name" value="Envelope glycoprotein gp160"/>
    <property type="match status" value="1"/>
</dbReference>
<evidence type="ECO:0000256" key="22">
    <source>
        <dbReference type="ARBA" id="ARBA00022989"/>
    </source>
</evidence>
<protein>
    <recommendedName>
        <fullName evidence="32">Envelope glycoprotein gp160</fullName>
    </recommendedName>
    <alternativeName>
        <fullName evidence="32">Env polyprotein</fullName>
    </alternativeName>
    <component>
        <recommendedName>
            <fullName evidence="32">Surface protein gp120</fullName>
            <shortName evidence="32">SU</shortName>
        </recommendedName>
        <alternativeName>
            <fullName evidence="32">Glycoprotein 120</fullName>
            <shortName evidence="32">gp120</shortName>
        </alternativeName>
    </component>
    <component>
        <recommendedName>
            <fullName evidence="32">Transmembrane protein gp41</fullName>
            <shortName evidence="32">TM</shortName>
        </recommendedName>
        <alternativeName>
            <fullName evidence="32">Glycoprotein 41</fullName>
            <shortName evidence="32">gp41</shortName>
        </alternativeName>
    </component>
</protein>
<keyword evidence="16 32" id="KW-0732">Signal</keyword>
<keyword evidence="9 32" id="KW-1032">Host cell membrane</keyword>
<dbReference type="Gene3D" id="1.10.287.210">
    <property type="match status" value="1"/>
</dbReference>
<dbReference type="GO" id="GO:0005198">
    <property type="term" value="F:structural molecule activity"/>
    <property type="evidence" value="ECO:0007669"/>
    <property type="project" value="UniProtKB-UniRule"/>
</dbReference>
<keyword evidence="29 32" id="KW-0899">Viral immunoevasion</keyword>
<feature type="site" description="Cleavage; by host furin" evidence="32">
    <location>
        <begin position="520"/>
        <end position="521"/>
    </location>
</feature>
<dbReference type="GO" id="GO:0044175">
    <property type="term" value="C:host cell endosome membrane"/>
    <property type="evidence" value="ECO:0007669"/>
    <property type="project" value="UniProtKB-SubCell"/>
</dbReference>
<dbReference type="GO" id="GO:0052031">
    <property type="term" value="P:symbiont-mediated perturbation of host defense response"/>
    <property type="evidence" value="ECO:0007669"/>
    <property type="project" value="UniProtKB-UniRule"/>
</dbReference>
<keyword evidence="18 32" id="KW-0946">Virion</keyword>
<comment type="domain">
    <text evidence="32">The membrane proximal external region (MPER) present in gp41 is a tryptophan-rich region recognized by the antibodies 2F5, Z13, and 4E10. MPER seems to play a role in fusion.</text>
</comment>
<feature type="region of interest" description="Immunosuppression" evidence="32">
    <location>
        <begin position="584"/>
        <end position="602"/>
    </location>
</feature>
<dbReference type="GO" id="GO:0019031">
    <property type="term" value="C:viral envelope"/>
    <property type="evidence" value="ECO:0007669"/>
    <property type="project" value="UniProtKB-KW"/>
</dbReference>
<dbReference type="Gene3D" id="1.20.5.490">
    <property type="entry name" value="Single helix bin"/>
    <property type="match status" value="1"/>
</dbReference>
<evidence type="ECO:0000256" key="24">
    <source>
        <dbReference type="ARBA" id="ARBA00023054"/>
    </source>
</evidence>
<keyword evidence="13 32" id="KW-0165">Cleavage on pair of basic residues</keyword>
<dbReference type="InterPro" id="IPR000328">
    <property type="entry name" value="GP41-like"/>
</dbReference>
<evidence type="ECO:0000256" key="7">
    <source>
        <dbReference type="ARBA" id="ARBA00022506"/>
    </source>
</evidence>
<evidence type="ECO:0000256" key="6">
    <source>
        <dbReference type="ARBA" id="ARBA00004650"/>
    </source>
</evidence>
<dbReference type="GO" id="GO:0019064">
    <property type="term" value="P:fusion of virus membrane with host plasma membrane"/>
    <property type="evidence" value="ECO:0007669"/>
    <property type="project" value="UniProtKB-UniRule"/>
</dbReference>
<comment type="function">
    <text evidence="32">Envelope glycoprotein gp160: Oligomerizes in the host endoplasmic reticulum into predominantly trimers. In a second time, gp160 transits in the host Golgi, where glycosylation is completed. The precursor is then proteolytically cleaved in the trans-Golgi and thereby activated by cellular furin or furin-like proteases to produce gp120 and gp41.</text>
</comment>
<evidence type="ECO:0000256" key="5">
    <source>
        <dbReference type="ARBA" id="ARBA00004578"/>
    </source>
</evidence>
<organism evidence="37">
    <name type="scientific">Human immunodeficiency virus type 1</name>
    <name type="common">HIV-1</name>
    <dbReference type="NCBI Taxonomy" id="11676"/>
    <lineage>
        <taxon>Viruses</taxon>
        <taxon>Riboviria</taxon>
        <taxon>Pararnavirae</taxon>
        <taxon>Artverviricota</taxon>
        <taxon>Revtraviricetes</taxon>
        <taxon>Ortervirales</taxon>
        <taxon>Retroviridae</taxon>
        <taxon>Orthoretrovirinae</taxon>
        <taxon>Lentivirus</taxon>
        <taxon>Lentivirus humimdef1</taxon>
    </lineage>
</organism>
<evidence type="ECO:0000256" key="20">
    <source>
        <dbReference type="ARBA" id="ARBA00022879"/>
    </source>
</evidence>
<feature type="region of interest" description="MPER; binding to GalCer" evidence="32">
    <location>
        <begin position="673"/>
        <end position="694"/>
    </location>
</feature>
<name>G3D9L8_HV1</name>
<evidence type="ECO:0000256" key="11">
    <source>
        <dbReference type="ARBA" id="ARBA00022581"/>
    </source>
</evidence>
<keyword evidence="24 32" id="KW-0175">Coiled coil</keyword>
<comment type="domain">
    <text evidence="32">The CD4-binding region is targeted by the antibody b12.</text>
</comment>
<gene>
    <name evidence="32 37" type="primary">env</name>
</gene>
<organismHost>
    <name type="scientific">Homo sapiens</name>
    <name type="common">Human</name>
    <dbReference type="NCBI Taxonomy" id="9606"/>
</organismHost>
<comment type="domain">
    <text evidence="32 33">The 17 amino acids long immunosuppressive region is present in many retroviral envelope proteins. Synthetic peptides derived from this relatively conserved sequence inhibit immune function in vitro and in vivo.</text>
</comment>
<evidence type="ECO:0000256" key="15">
    <source>
        <dbReference type="ARBA" id="ARBA00022703"/>
    </source>
</evidence>
<evidence type="ECO:0000256" key="28">
    <source>
        <dbReference type="ARBA" id="ARBA00023180"/>
    </source>
</evidence>
<keyword evidence="31 32" id="KW-1160">Virus entry into host cell</keyword>
<keyword evidence="20 32" id="KW-0261">Viral envelope protein</keyword>
<keyword evidence="25 32" id="KW-0472">Membrane</keyword>
<feature type="topological domain" description="Cytoplasmic" evidence="32">
    <location>
        <begin position="717"/>
        <end position="867"/>
    </location>
</feature>
<evidence type="ECO:0000256" key="16">
    <source>
        <dbReference type="ARBA" id="ARBA00022729"/>
    </source>
</evidence>
<feature type="chain" id="PRO_5023249820" description="Transmembrane protein gp41" evidence="32">
    <location>
        <begin position="521"/>
        <end position="867"/>
    </location>
</feature>
<keyword evidence="8 32" id="KW-1170">Fusion of virus membrane with host endosomal membrane</keyword>
<dbReference type="CDD" id="cd09909">
    <property type="entry name" value="HIV-1-like_HR1-HR2"/>
    <property type="match status" value="1"/>
</dbReference>
<evidence type="ECO:0000256" key="13">
    <source>
        <dbReference type="ARBA" id="ARBA00022685"/>
    </source>
</evidence>
<feature type="region of interest" description="Disordered" evidence="34">
    <location>
        <begin position="464"/>
        <end position="483"/>
    </location>
</feature>
<feature type="domain" description="Human immunodeficiency virus 1 envelope glycoprotein Gp120" evidence="35">
    <location>
        <begin position="33"/>
        <end position="520"/>
    </location>
</feature>
<dbReference type="GO" id="GO:1903911">
    <property type="term" value="P:positive regulation of receptor clustering"/>
    <property type="evidence" value="ECO:0007669"/>
    <property type="project" value="UniProtKB-UniRule"/>
</dbReference>
<evidence type="ECO:0000256" key="2">
    <source>
        <dbReference type="ARBA" id="ARBA00004433"/>
    </source>
</evidence>
<evidence type="ECO:0000256" key="29">
    <source>
        <dbReference type="ARBA" id="ARBA00023280"/>
    </source>
</evidence>
<feature type="region of interest" description="CD4-binding loop" evidence="32">
    <location>
        <begin position="371"/>
        <end position="381"/>
    </location>
</feature>
<keyword evidence="17 32" id="KW-1161">Viral attachment to host cell</keyword>
<feature type="transmembrane region" description="Helical" evidence="33">
    <location>
        <begin position="689"/>
        <end position="716"/>
    </location>
</feature>
<feature type="region of interest" description="Disordered" evidence="34">
    <location>
        <begin position="729"/>
        <end position="755"/>
    </location>
</feature>
<evidence type="ECO:0000256" key="19">
    <source>
        <dbReference type="ARBA" id="ARBA00022870"/>
    </source>
</evidence>
<dbReference type="GO" id="GO:0075512">
    <property type="term" value="P:clathrin-dependent endocytosis of virus by host cell"/>
    <property type="evidence" value="ECO:0007669"/>
    <property type="project" value="UniProtKB-UniRule"/>
</dbReference>
<evidence type="ECO:0000256" key="31">
    <source>
        <dbReference type="ARBA" id="ARBA00023296"/>
    </source>
</evidence>
<feature type="disulfide bond" evidence="32">
    <location>
        <begin position="608"/>
        <end position="614"/>
    </location>
</feature>
<comment type="caution">
    <text evidence="32 33">Lacks conserved residue(s) required for the propagation of feature annotation.</text>
</comment>
<evidence type="ECO:0000313" key="37">
    <source>
        <dbReference type="EMBL" id="AEN20764.1"/>
    </source>
</evidence>
<feature type="disulfide bond" evidence="32">
    <location>
        <begin position="53"/>
        <end position="73"/>
    </location>
</feature>
<keyword evidence="21 32" id="KW-1164">Virus endocytosis by host</keyword>
<evidence type="ECO:0000256" key="8">
    <source>
        <dbReference type="ARBA" id="ARBA00022510"/>
    </source>
</evidence>
<comment type="PTM">
    <text evidence="32">Highly glycosylated by host. The high number of glycan on the protein is reffered to as 'glycan shield' because it contributes to hide protein sequence from adaptive immune system.</text>
</comment>